<evidence type="ECO:0000313" key="11">
    <source>
        <dbReference type="Proteomes" id="UP000322084"/>
    </source>
</evidence>
<dbReference type="Pfam" id="PF00291">
    <property type="entry name" value="PALP"/>
    <property type="match status" value="1"/>
</dbReference>
<dbReference type="GO" id="GO:0000287">
    <property type="term" value="F:magnesium ion binding"/>
    <property type="evidence" value="ECO:0007669"/>
    <property type="project" value="TreeGrafter"/>
</dbReference>
<comment type="cofactor">
    <cofactor evidence="2">
        <name>pyridoxal 5'-phosphate</name>
        <dbReference type="ChEBI" id="CHEBI:597326"/>
    </cofactor>
</comment>
<dbReference type="GO" id="GO:0005524">
    <property type="term" value="F:ATP binding"/>
    <property type="evidence" value="ECO:0007669"/>
    <property type="project" value="TreeGrafter"/>
</dbReference>
<comment type="caution">
    <text evidence="10">The sequence shown here is derived from an EMBL/GenBank/DDBJ whole genome shotgun (WGS) entry which is preliminary data.</text>
</comment>
<evidence type="ECO:0000256" key="2">
    <source>
        <dbReference type="ARBA" id="ARBA00001933"/>
    </source>
</evidence>
<evidence type="ECO:0000256" key="6">
    <source>
        <dbReference type="ARBA" id="ARBA00022842"/>
    </source>
</evidence>
<dbReference type="InterPro" id="IPR001926">
    <property type="entry name" value="TrpB-like_PALP"/>
</dbReference>
<evidence type="ECO:0000259" key="9">
    <source>
        <dbReference type="Pfam" id="PF00291"/>
    </source>
</evidence>
<evidence type="ECO:0000313" key="10">
    <source>
        <dbReference type="EMBL" id="GEQ98175.1"/>
    </source>
</evidence>
<dbReference type="InterPro" id="IPR036052">
    <property type="entry name" value="TrpB-like_PALP_sf"/>
</dbReference>
<dbReference type="PROSITE" id="PS00165">
    <property type="entry name" value="DEHYDRATASE_SER_THR"/>
    <property type="match status" value="1"/>
</dbReference>
<evidence type="ECO:0000256" key="8">
    <source>
        <dbReference type="ARBA" id="ARBA00023239"/>
    </source>
</evidence>
<reference evidence="10 11" key="1">
    <citation type="submission" date="2019-09" db="EMBL/GenBank/DDBJ databases">
        <title>NBRP : Genome information of microbial organism related human and environment.</title>
        <authorList>
            <person name="Hattori M."/>
            <person name="Oshima K."/>
            <person name="Inaba H."/>
            <person name="Suda W."/>
            <person name="Sakamoto M."/>
            <person name="Iino T."/>
            <person name="Kitahara M."/>
            <person name="Oshida Y."/>
            <person name="Iida T."/>
            <person name="Kudo T."/>
            <person name="Itoh T."/>
            <person name="Ohkuma M."/>
        </authorList>
    </citation>
    <scope>NUCLEOTIDE SEQUENCE [LARGE SCALE GENOMIC DNA]</scope>
    <source>
        <strain evidence="10 11">Hi-2</strain>
    </source>
</reference>
<dbReference type="PANTHER" id="PTHR43050:SF1">
    <property type="entry name" value="SERINE RACEMASE"/>
    <property type="match status" value="1"/>
</dbReference>
<dbReference type="GO" id="GO:0030170">
    <property type="term" value="F:pyridoxal phosphate binding"/>
    <property type="evidence" value="ECO:0007669"/>
    <property type="project" value="InterPro"/>
</dbReference>
<dbReference type="PANTHER" id="PTHR43050">
    <property type="entry name" value="SERINE / THREONINE RACEMASE FAMILY MEMBER"/>
    <property type="match status" value="1"/>
</dbReference>
<dbReference type="GO" id="GO:0003941">
    <property type="term" value="F:L-serine ammonia-lyase activity"/>
    <property type="evidence" value="ECO:0007669"/>
    <property type="project" value="TreeGrafter"/>
</dbReference>
<keyword evidence="6" id="KW-0460">Magnesium</keyword>
<evidence type="ECO:0000256" key="4">
    <source>
        <dbReference type="ARBA" id="ARBA00001946"/>
    </source>
</evidence>
<evidence type="ECO:0000256" key="3">
    <source>
        <dbReference type="ARBA" id="ARBA00001936"/>
    </source>
</evidence>
<name>A0A5A7MT79_9PROT</name>
<dbReference type="EMBL" id="BKCL01000005">
    <property type="protein sequence ID" value="GEQ98175.1"/>
    <property type="molecule type" value="Genomic_DNA"/>
</dbReference>
<sequence>MPSPQDAMKRISPADIESAAARLQGVSIRTPLIENARLNDRVGGRVLIKAECLQRTGSFKIRGAYNRLSRLTEAEKALGVVAFSSGNHAQGVAEAARRLGIKARIVMPKDAPPMKRENTLSLGGEVILYDRYQENRESIARDLCAESGAILVPSYDDPFIIAGQGTVGLEIVQQMTARDIRPDAALLPVGGGGLMAGSATALKHDFGSLAIFGVEPEGFDDTARSLRLGERVTNAADARSICDALLSPSPGLLTFDHNMRLLDGGLAVSDAEVIDAMRFAFEQLKLVVEPGGAVALAALLSGRFDARGRTVAIVLSGGNIGIQSFYGHIKQNIEL</sequence>
<evidence type="ECO:0000256" key="7">
    <source>
        <dbReference type="ARBA" id="ARBA00022898"/>
    </source>
</evidence>
<dbReference type="CDD" id="cd01562">
    <property type="entry name" value="Thr-dehyd"/>
    <property type="match status" value="1"/>
</dbReference>
<gene>
    <name evidence="10" type="ORF">JCM17844_18120</name>
</gene>
<proteinExistence type="inferred from homology"/>
<dbReference type="GO" id="GO:0030378">
    <property type="term" value="F:serine racemase activity"/>
    <property type="evidence" value="ECO:0007669"/>
    <property type="project" value="TreeGrafter"/>
</dbReference>
<comment type="cofactor">
    <cofactor evidence="3">
        <name>Mn(2+)</name>
        <dbReference type="ChEBI" id="CHEBI:29035"/>
    </cofactor>
</comment>
<dbReference type="RefSeq" id="WP_150000525.1">
    <property type="nucleotide sequence ID" value="NZ_BKCL01000005.1"/>
</dbReference>
<protein>
    <submittedName>
        <fullName evidence="10">Serine/threonine dehydratase</fullName>
    </submittedName>
</protein>
<keyword evidence="8" id="KW-0456">Lyase</keyword>
<dbReference type="InterPro" id="IPR000634">
    <property type="entry name" value="Ser/Thr_deHydtase_PyrdxlP-BS"/>
</dbReference>
<dbReference type="SUPFAM" id="SSF53686">
    <property type="entry name" value="Tryptophan synthase beta subunit-like PLP-dependent enzymes"/>
    <property type="match status" value="1"/>
</dbReference>
<accession>A0A5A7MT79</accession>
<dbReference type="AlphaFoldDB" id="A0A5A7MT79"/>
<dbReference type="Proteomes" id="UP000322084">
    <property type="component" value="Unassembled WGS sequence"/>
</dbReference>
<dbReference type="GO" id="GO:0018114">
    <property type="term" value="F:threonine racemase activity"/>
    <property type="evidence" value="ECO:0007669"/>
    <property type="project" value="TreeGrafter"/>
</dbReference>
<evidence type="ECO:0000256" key="5">
    <source>
        <dbReference type="ARBA" id="ARBA00010869"/>
    </source>
</evidence>
<dbReference type="Gene3D" id="3.40.50.1100">
    <property type="match status" value="2"/>
</dbReference>
<evidence type="ECO:0000256" key="1">
    <source>
        <dbReference type="ARBA" id="ARBA00001913"/>
    </source>
</evidence>
<keyword evidence="7" id="KW-0663">Pyridoxal phosphate</keyword>
<comment type="cofactor">
    <cofactor evidence="1">
        <name>Ca(2+)</name>
        <dbReference type="ChEBI" id="CHEBI:29108"/>
    </cofactor>
</comment>
<organism evidence="10 11">
    <name type="scientific">Iodidimonas gelatinilytica</name>
    <dbReference type="NCBI Taxonomy" id="1236966"/>
    <lineage>
        <taxon>Bacteria</taxon>
        <taxon>Pseudomonadati</taxon>
        <taxon>Pseudomonadota</taxon>
        <taxon>Alphaproteobacteria</taxon>
        <taxon>Iodidimonadales</taxon>
        <taxon>Iodidimonadaceae</taxon>
        <taxon>Iodidimonas</taxon>
    </lineage>
</organism>
<comment type="similarity">
    <text evidence="5">Belongs to the serine/threonine dehydratase family.</text>
</comment>
<feature type="domain" description="Tryptophan synthase beta chain-like PALP" evidence="9">
    <location>
        <begin position="28"/>
        <end position="316"/>
    </location>
</feature>
<dbReference type="GO" id="GO:0070179">
    <property type="term" value="P:D-serine biosynthetic process"/>
    <property type="evidence" value="ECO:0007669"/>
    <property type="project" value="TreeGrafter"/>
</dbReference>
<dbReference type="FunFam" id="3.40.50.1100:FF:000005">
    <property type="entry name" value="Threonine dehydratase catabolic"/>
    <property type="match status" value="1"/>
</dbReference>
<comment type="cofactor">
    <cofactor evidence="4">
        <name>Mg(2+)</name>
        <dbReference type="ChEBI" id="CHEBI:18420"/>
    </cofactor>
</comment>